<keyword evidence="3 5" id="KW-1133">Transmembrane helix</keyword>
<accession>A0A9J6PQ60</accession>
<evidence type="ECO:0000313" key="6">
    <source>
        <dbReference type="EMBL" id="MCU5778507.1"/>
    </source>
</evidence>
<dbReference type="Proteomes" id="UP001064262">
    <property type="component" value="Unassembled WGS sequence"/>
</dbReference>
<dbReference type="NCBIfam" id="NF003977">
    <property type="entry name" value="PRK05470.1-1"/>
    <property type="match status" value="1"/>
</dbReference>
<dbReference type="HAMAP" id="MF_00709">
    <property type="entry name" value="Fumarate_red_D"/>
    <property type="match status" value="1"/>
</dbReference>
<dbReference type="AlphaFoldDB" id="A0A9J6PQ60"/>
<comment type="function">
    <text evidence="5">Two distinct, membrane-bound, FAD-containing enzymes are responsible for the catalysis of fumarate and succinate interconversion; fumarate reductase is used in anaerobic growth, and succinate dehydrogenase is used in aerobic growth. Anchors the catalytic components of the fumarate reductase complex to the cell inner membrane, binds quinones.</text>
</comment>
<feature type="transmembrane region" description="Helical" evidence="5">
    <location>
        <begin position="99"/>
        <end position="117"/>
    </location>
</feature>
<keyword evidence="1 5" id="KW-1003">Cell membrane</keyword>
<dbReference type="GO" id="GO:0006106">
    <property type="term" value="P:fumarate metabolic process"/>
    <property type="evidence" value="ECO:0007669"/>
    <property type="project" value="InterPro"/>
</dbReference>
<evidence type="ECO:0000256" key="5">
    <source>
        <dbReference type="HAMAP-Rule" id="MF_00709"/>
    </source>
</evidence>
<dbReference type="CDD" id="cd00547">
    <property type="entry name" value="QFR_TypeD_subunitD"/>
    <property type="match status" value="1"/>
</dbReference>
<feature type="transmembrane region" description="Helical" evidence="5">
    <location>
        <begin position="61"/>
        <end position="79"/>
    </location>
</feature>
<dbReference type="RefSeq" id="WP_267142919.1">
    <property type="nucleotide sequence ID" value="NZ_JAODIL010000074.1"/>
</dbReference>
<dbReference type="PIRSF" id="PIRSF000179">
    <property type="entry name" value="FrdD"/>
    <property type="match status" value="1"/>
</dbReference>
<dbReference type="EMBL" id="JAODIM010000041">
    <property type="protein sequence ID" value="MCU5778507.1"/>
    <property type="molecule type" value="Genomic_DNA"/>
</dbReference>
<organism evidence="6 7">
    <name type="scientific">Winslowiella arboricola</name>
    <dbReference type="NCBI Taxonomy" id="2978220"/>
    <lineage>
        <taxon>Bacteria</taxon>
        <taxon>Pseudomonadati</taxon>
        <taxon>Pseudomonadota</taxon>
        <taxon>Gammaproteobacteria</taxon>
        <taxon>Enterobacterales</taxon>
        <taxon>Erwiniaceae</taxon>
        <taxon>Winslowiella</taxon>
    </lineage>
</organism>
<dbReference type="InterPro" id="IPR034804">
    <property type="entry name" value="SQR/QFR_C/D"/>
</dbReference>
<dbReference type="SUPFAM" id="SSF81343">
    <property type="entry name" value="Fumarate reductase respiratory complex transmembrane subunits"/>
    <property type="match status" value="1"/>
</dbReference>
<evidence type="ECO:0000256" key="3">
    <source>
        <dbReference type="ARBA" id="ARBA00022989"/>
    </source>
</evidence>
<sequence>MESQPRRSDEPIFWGLFGAGGMWAAIATPALLLIIGVLLPLGAYPDGALDYPRLLAFAQSWFGRLFMLLMIVLPIWCALHRLHHCMHDLQIHLPAGKWLFYGLATILSVVTVIGIVTL</sequence>
<name>A0A9J6PQ60_9GAMM</name>
<keyword evidence="2 5" id="KW-0812">Transmembrane</keyword>
<evidence type="ECO:0000313" key="7">
    <source>
        <dbReference type="Proteomes" id="UP001064262"/>
    </source>
</evidence>
<dbReference type="GO" id="GO:0005886">
    <property type="term" value="C:plasma membrane"/>
    <property type="evidence" value="ECO:0007669"/>
    <property type="project" value="UniProtKB-SubCell"/>
</dbReference>
<comment type="subunit">
    <text evidence="5">Part of an enzyme complex containing four subunits: a flavoprotein (FrdA), an iron-sulfur protein (FrdB), and two hydrophobic anchor proteins (FrdC and FrdD).</text>
</comment>
<comment type="similarity">
    <text evidence="5">Belongs to the FrdD family.</text>
</comment>
<keyword evidence="6" id="KW-0560">Oxidoreductase</keyword>
<reference evidence="6" key="1">
    <citation type="submission" date="2022-09" db="EMBL/GenBank/DDBJ databases">
        <title>Winslowiella arboricola sp. nov., isolated from bleeding cankers on broadleaf hosts.</title>
        <authorList>
            <person name="Brady C."/>
            <person name="Kaur S."/>
            <person name="Crampton B."/>
            <person name="Maddock D."/>
            <person name="Arnold D."/>
            <person name="Denman S."/>
        </authorList>
    </citation>
    <scope>NUCLEOTIDE SEQUENCE</scope>
    <source>
        <strain evidence="6">BAC 15a-03b</strain>
    </source>
</reference>
<evidence type="ECO:0000256" key="4">
    <source>
        <dbReference type="ARBA" id="ARBA00023136"/>
    </source>
</evidence>
<gene>
    <name evidence="5 6" type="primary">frdD</name>
    <name evidence="6" type="ORF">N5923_13510</name>
</gene>
<proteinExistence type="inferred from homology"/>
<evidence type="ECO:0000256" key="1">
    <source>
        <dbReference type="ARBA" id="ARBA00022475"/>
    </source>
</evidence>
<evidence type="ECO:0000256" key="2">
    <source>
        <dbReference type="ARBA" id="ARBA00022692"/>
    </source>
</evidence>
<feature type="transmembrane region" description="Helical" evidence="5">
    <location>
        <begin position="12"/>
        <end position="41"/>
    </location>
</feature>
<dbReference type="Gene3D" id="1.20.1300.10">
    <property type="entry name" value="Fumarate reductase/succinate dehydrogenase, transmembrane subunit"/>
    <property type="match status" value="1"/>
</dbReference>
<dbReference type="GO" id="GO:0045283">
    <property type="term" value="C:fumarate reductase complex"/>
    <property type="evidence" value="ECO:0007669"/>
    <property type="project" value="UniProtKB-UniRule"/>
</dbReference>
<dbReference type="Pfam" id="PF02313">
    <property type="entry name" value="Fumarate_red_D"/>
    <property type="match status" value="1"/>
</dbReference>
<keyword evidence="4 5" id="KW-0472">Membrane</keyword>
<comment type="caution">
    <text evidence="6">The sequence shown here is derived from an EMBL/GenBank/DDBJ whole genome shotgun (WGS) entry which is preliminary data.</text>
</comment>
<dbReference type="InterPro" id="IPR003418">
    <property type="entry name" value="Fumarate_red_D"/>
</dbReference>
<keyword evidence="7" id="KW-1185">Reference proteome</keyword>
<dbReference type="GO" id="GO:0000104">
    <property type="term" value="F:succinate dehydrogenase activity"/>
    <property type="evidence" value="ECO:0007669"/>
    <property type="project" value="UniProtKB-UniRule"/>
</dbReference>
<comment type="subcellular location">
    <subcellularLocation>
        <location evidence="5">Cell membrane</location>
        <topology evidence="5">Multi-pass membrane protein</topology>
    </subcellularLocation>
</comment>
<protein>
    <recommendedName>
        <fullName evidence="5">Fumarate reductase subunit D</fullName>
    </recommendedName>
    <alternativeName>
        <fullName evidence="5">Fumarate reductase 13 kDa hydrophobic protein</fullName>
    </alternativeName>
    <alternativeName>
        <fullName evidence="5">Quinol-fumarate reductase subunit D</fullName>
        <shortName evidence="5">QFR subunit D</shortName>
    </alternativeName>
</protein>